<accession>A0A1I7WIC9</accession>
<dbReference type="WBParaSite" id="Hba_04764">
    <property type="protein sequence ID" value="Hba_04764"/>
    <property type="gene ID" value="Hba_04764"/>
</dbReference>
<evidence type="ECO:0000313" key="1">
    <source>
        <dbReference type="Proteomes" id="UP000095283"/>
    </source>
</evidence>
<name>A0A1I7WIC9_HETBA</name>
<evidence type="ECO:0000313" key="2">
    <source>
        <dbReference type="WBParaSite" id="Hba_04764"/>
    </source>
</evidence>
<keyword evidence="1" id="KW-1185">Reference proteome</keyword>
<dbReference type="Proteomes" id="UP000095283">
    <property type="component" value="Unplaced"/>
</dbReference>
<organism evidence="1 2">
    <name type="scientific">Heterorhabditis bacteriophora</name>
    <name type="common">Entomopathogenic nematode worm</name>
    <dbReference type="NCBI Taxonomy" id="37862"/>
    <lineage>
        <taxon>Eukaryota</taxon>
        <taxon>Metazoa</taxon>
        <taxon>Ecdysozoa</taxon>
        <taxon>Nematoda</taxon>
        <taxon>Chromadorea</taxon>
        <taxon>Rhabditida</taxon>
        <taxon>Rhabditina</taxon>
        <taxon>Rhabditomorpha</taxon>
        <taxon>Strongyloidea</taxon>
        <taxon>Heterorhabditidae</taxon>
        <taxon>Heterorhabditis</taxon>
    </lineage>
</organism>
<reference evidence="2" key="1">
    <citation type="submission" date="2016-11" db="UniProtKB">
        <authorList>
            <consortium name="WormBaseParasite"/>
        </authorList>
    </citation>
    <scope>IDENTIFICATION</scope>
</reference>
<sequence length="56" mass="6915">MRIYIERNISKVLLGRPNESHRWIRLTENDNAKLCYYEIYYGRIRRHYVGLQLDSK</sequence>
<dbReference type="AlphaFoldDB" id="A0A1I7WIC9"/>
<proteinExistence type="predicted"/>
<protein>
    <submittedName>
        <fullName evidence="2">Uncharacterized protein</fullName>
    </submittedName>
</protein>